<dbReference type="PANTHER" id="PTHR21047:SF2">
    <property type="entry name" value="THYMIDINE DIPHOSPHO-4-KETO-RHAMNOSE 3,5-EPIMERASE"/>
    <property type="match status" value="1"/>
</dbReference>
<evidence type="ECO:0000256" key="2">
    <source>
        <dbReference type="PIRSR" id="PIRSR600888-3"/>
    </source>
</evidence>
<evidence type="ECO:0000256" key="1">
    <source>
        <dbReference type="PIRSR" id="PIRSR600888-1"/>
    </source>
</evidence>
<feature type="active site" description="Proton acceptor" evidence="1">
    <location>
        <position position="62"/>
    </location>
</feature>
<dbReference type="CDD" id="cd00438">
    <property type="entry name" value="cupin_RmlC"/>
    <property type="match status" value="1"/>
</dbReference>
<dbReference type="PANTHER" id="PTHR21047">
    <property type="entry name" value="DTDP-6-DEOXY-D-GLUCOSE-3,5 EPIMERASE"/>
    <property type="match status" value="1"/>
</dbReference>
<comment type="caution">
    <text evidence="3">The sequence shown here is derived from an EMBL/GenBank/DDBJ whole genome shotgun (WGS) entry which is preliminary data.</text>
</comment>
<dbReference type="GO" id="GO:0000271">
    <property type="term" value="P:polysaccharide biosynthetic process"/>
    <property type="evidence" value="ECO:0007669"/>
    <property type="project" value="TreeGrafter"/>
</dbReference>
<dbReference type="Gene3D" id="2.60.120.10">
    <property type="entry name" value="Jelly Rolls"/>
    <property type="match status" value="1"/>
</dbReference>
<accession>A0A1F4ZVQ0</accession>
<gene>
    <name evidence="3" type="ORF">A2397_02520</name>
</gene>
<feature type="active site" description="Proton donor" evidence="1">
    <location>
        <position position="129"/>
    </location>
</feature>
<dbReference type="GO" id="GO:0005829">
    <property type="term" value="C:cytosol"/>
    <property type="evidence" value="ECO:0007669"/>
    <property type="project" value="TreeGrafter"/>
</dbReference>
<dbReference type="InterPro" id="IPR000888">
    <property type="entry name" value="RmlC-like"/>
</dbReference>
<reference evidence="3 4" key="1">
    <citation type="journal article" date="2016" name="Nat. Commun.">
        <title>Thousands of microbial genomes shed light on interconnected biogeochemical processes in an aquifer system.</title>
        <authorList>
            <person name="Anantharaman K."/>
            <person name="Brown C.T."/>
            <person name="Hug L.A."/>
            <person name="Sharon I."/>
            <person name="Castelle C.J."/>
            <person name="Probst A.J."/>
            <person name="Thomas B.C."/>
            <person name="Singh A."/>
            <person name="Wilkins M.J."/>
            <person name="Karaoz U."/>
            <person name="Brodie E.L."/>
            <person name="Williams K.H."/>
            <person name="Hubbard S.S."/>
            <person name="Banfield J.F."/>
        </authorList>
    </citation>
    <scope>NUCLEOTIDE SEQUENCE [LARGE SCALE GENOMIC DNA]</scope>
</reference>
<sequence>MNIANTKLPGVLDITRQTFKDDRGFFREVFHLDELEAAIGKQFHPLQMNHSRSLPGVIRALHAERWNKLIYPVSGNMLAVLVDIRPDSPTFGQTEKITFDESNRHALYIPVGVANSICVLGDRPVEYVYLVDAYYTGKDTTAVAWDDPELAIDWPISNPIISERDKNNPTLKQLFPEKFK</sequence>
<evidence type="ECO:0000313" key="4">
    <source>
        <dbReference type="Proteomes" id="UP000176424"/>
    </source>
</evidence>
<dbReference type="GO" id="GO:0019305">
    <property type="term" value="P:dTDP-rhamnose biosynthetic process"/>
    <property type="evidence" value="ECO:0007669"/>
    <property type="project" value="TreeGrafter"/>
</dbReference>
<proteinExistence type="predicted"/>
<protein>
    <recommendedName>
        <fullName evidence="5">dTDP-4-dehydrorhamnose 3,5-epimerase</fullName>
    </recommendedName>
</protein>
<feature type="site" description="Participates in a stacking interaction with the thymidine ring of dTDP-4-oxo-6-deoxyglucose" evidence="2">
    <location>
        <position position="135"/>
    </location>
</feature>
<dbReference type="InterPro" id="IPR014710">
    <property type="entry name" value="RmlC-like_jellyroll"/>
</dbReference>
<dbReference type="GO" id="GO:0008830">
    <property type="term" value="F:dTDP-4-dehydrorhamnose 3,5-epimerase activity"/>
    <property type="evidence" value="ECO:0007669"/>
    <property type="project" value="InterPro"/>
</dbReference>
<dbReference type="EMBL" id="MEXR01000006">
    <property type="protein sequence ID" value="OGD10462.1"/>
    <property type="molecule type" value="Genomic_DNA"/>
</dbReference>
<dbReference type="AlphaFoldDB" id="A0A1F4ZVQ0"/>
<dbReference type="Pfam" id="PF00908">
    <property type="entry name" value="dTDP_sugar_isom"/>
    <property type="match status" value="1"/>
</dbReference>
<dbReference type="InterPro" id="IPR011051">
    <property type="entry name" value="RmlC_Cupin_sf"/>
</dbReference>
<evidence type="ECO:0008006" key="5">
    <source>
        <dbReference type="Google" id="ProtNLM"/>
    </source>
</evidence>
<dbReference type="STRING" id="1797263.A2397_02520"/>
<dbReference type="SUPFAM" id="SSF51182">
    <property type="entry name" value="RmlC-like cupins"/>
    <property type="match status" value="1"/>
</dbReference>
<name>A0A1F4ZVQ0_9BACT</name>
<evidence type="ECO:0000313" key="3">
    <source>
        <dbReference type="EMBL" id="OGD10462.1"/>
    </source>
</evidence>
<dbReference type="Proteomes" id="UP000176424">
    <property type="component" value="Unassembled WGS sequence"/>
</dbReference>
<organism evidence="3 4">
    <name type="scientific">Candidatus Amesbacteria bacterium RIFOXYB1_FULL_44_23</name>
    <dbReference type="NCBI Taxonomy" id="1797263"/>
    <lineage>
        <taxon>Bacteria</taxon>
        <taxon>Candidatus Amesiibacteriota</taxon>
    </lineage>
</organism>